<dbReference type="Gene3D" id="3.30.360.10">
    <property type="entry name" value="Dihydrodipicolinate Reductase, domain 2"/>
    <property type="match status" value="1"/>
</dbReference>
<dbReference type="InterPro" id="IPR000683">
    <property type="entry name" value="Gfo/Idh/MocA-like_OxRdtase_N"/>
</dbReference>
<evidence type="ECO:0000259" key="4">
    <source>
        <dbReference type="Pfam" id="PF01408"/>
    </source>
</evidence>
<evidence type="ECO:0000256" key="3">
    <source>
        <dbReference type="SAM" id="SignalP"/>
    </source>
</evidence>
<proteinExistence type="inferred from homology"/>
<dbReference type="InterPro" id="IPR050984">
    <property type="entry name" value="Gfo/Idh/MocA_domain"/>
</dbReference>
<feature type="domain" description="GFO/IDH/MocA-like oxidoreductase" evidence="5">
    <location>
        <begin position="170"/>
        <end position="289"/>
    </location>
</feature>
<feature type="signal peptide" evidence="3">
    <location>
        <begin position="1"/>
        <end position="27"/>
    </location>
</feature>
<dbReference type="Pfam" id="PF01408">
    <property type="entry name" value="GFO_IDH_MocA"/>
    <property type="match status" value="1"/>
</dbReference>
<keyword evidence="7" id="KW-1185">Reference proteome</keyword>
<keyword evidence="3" id="KW-0732">Signal</keyword>
<dbReference type="GO" id="GO:0000166">
    <property type="term" value="F:nucleotide binding"/>
    <property type="evidence" value="ECO:0007669"/>
    <property type="project" value="InterPro"/>
</dbReference>
<dbReference type="PANTHER" id="PTHR22604:SF105">
    <property type="entry name" value="TRANS-1,2-DIHYDROBENZENE-1,2-DIOL DEHYDROGENASE"/>
    <property type="match status" value="1"/>
</dbReference>
<evidence type="ECO:0000313" key="6">
    <source>
        <dbReference type="EMBL" id="RAJ81953.1"/>
    </source>
</evidence>
<dbReference type="InterPro" id="IPR008354">
    <property type="entry name" value="Glc-Fru_OxRdtase_bac"/>
</dbReference>
<dbReference type="PRINTS" id="PR01775">
    <property type="entry name" value="GLFROXRDTASE"/>
</dbReference>
<gene>
    <name evidence="6" type="ORF">CLV59_104178</name>
</gene>
<protein>
    <submittedName>
        <fullName evidence="6">Putative dehydrogenase</fullName>
    </submittedName>
</protein>
<dbReference type="Proteomes" id="UP000249819">
    <property type="component" value="Unassembled WGS sequence"/>
</dbReference>
<feature type="chain" id="PRO_5016268962" evidence="3">
    <location>
        <begin position="28"/>
        <end position="365"/>
    </location>
</feature>
<dbReference type="InterPro" id="IPR055170">
    <property type="entry name" value="GFO_IDH_MocA-like_dom"/>
</dbReference>
<feature type="domain" description="Gfo/Idh/MocA-like oxidoreductase N-terminal" evidence="4">
    <location>
        <begin position="37"/>
        <end position="160"/>
    </location>
</feature>
<evidence type="ECO:0000256" key="1">
    <source>
        <dbReference type="ARBA" id="ARBA00010928"/>
    </source>
</evidence>
<dbReference type="PROSITE" id="PS51318">
    <property type="entry name" value="TAT"/>
    <property type="match status" value="1"/>
</dbReference>
<dbReference type="Gene3D" id="3.40.50.720">
    <property type="entry name" value="NAD(P)-binding Rossmann-like Domain"/>
    <property type="match status" value="1"/>
</dbReference>
<reference evidence="6 7" key="1">
    <citation type="submission" date="2018-06" db="EMBL/GenBank/DDBJ databases">
        <title>Genomic Encyclopedia of Archaeal and Bacterial Type Strains, Phase II (KMG-II): from individual species to whole genera.</title>
        <authorList>
            <person name="Goeker M."/>
        </authorList>
    </citation>
    <scope>NUCLEOTIDE SEQUENCE [LARGE SCALE GENOMIC DNA]</scope>
    <source>
        <strain evidence="6 7">DSM 29821</strain>
    </source>
</reference>
<organism evidence="6 7">
    <name type="scientific">Chitinophaga dinghuensis</name>
    <dbReference type="NCBI Taxonomy" id="1539050"/>
    <lineage>
        <taxon>Bacteria</taxon>
        <taxon>Pseudomonadati</taxon>
        <taxon>Bacteroidota</taxon>
        <taxon>Chitinophagia</taxon>
        <taxon>Chitinophagales</taxon>
        <taxon>Chitinophagaceae</taxon>
        <taxon>Chitinophaga</taxon>
    </lineage>
</organism>
<dbReference type="InterPro" id="IPR036291">
    <property type="entry name" value="NAD(P)-bd_dom_sf"/>
</dbReference>
<dbReference type="GO" id="GO:0016491">
    <property type="term" value="F:oxidoreductase activity"/>
    <property type="evidence" value="ECO:0007669"/>
    <property type="project" value="UniProtKB-KW"/>
</dbReference>
<dbReference type="EMBL" id="QLMA01000004">
    <property type="protein sequence ID" value="RAJ81953.1"/>
    <property type="molecule type" value="Genomic_DNA"/>
</dbReference>
<dbReference type="RefSeq" id="WP_111592513.1">
    <property type="nucleotide sequence ID" value="NZ_QLMA01000004.1"/>
</dbReference>
<dbReference type="InterPro" id="IPR006311">
    <property type="entry name" value="TAT_signal"/>
</dbReference>
<comment type="similarity">
    <text evidence="1">Belongs to the Gfo/Idh/MocA family.</text>
</comment>
<sequence>MNSRRRFLQKMAITAAGLPLLRFQSLAGNFRRDEPVLRVAMMGLGGYANRVADAMKACTKAKIVGAISGTPTKLSDWQQRFGIPVKNCYNYENFDQIKHNPDIDVVYITTPNALHHSQVLRVAAAGKHVICEKPMALNAKEGQEMVDACRKAGVQLLVGYRMHFEPKTLAITEMRKRNEFGKIMFFQGQCGFRIGDPTQWRLNKELAGGGSIMDIGIYAINGARYMVGEEPVWITAQEIKTDPVKFKPGVDETIQFQMGFPSGAIASCLSTYNMNYLDRFYLNGEKGFAELQPSTGYGPIKGRTNQGELTQPHVTHQTVQMEEMADILLRGKKPAIPVDGAEGVRDLKIIDAIYAAVRSGKREML</sequence>
<evidence type="ECO:0000256" key="2">
    <source>
        <dbReference type="ARBA" id="ARBA00023002"/>
    </source>
</evidence>
<name>A0A327VZZ9_9BACT</name>
<dbReference type="AlphaFoldDB" id="A0A327VZZ9"/>
<evidence type="ECO:0000259" key="5">
    <source>
        <dbReference type="Pfam" id="PF22725"/>
    </source>
</evidence>
<dbReference type="SUPFAM" id="SSF55347">
    <property type="entry name" value="Glyceraldehyde-3-phosphate dehydrogenase-like, C-terminal domain"/>
    <property type="match status" value="1"/>
</dbReference>
<keyword evidence="2" id="KW-0560">Oxidoreductase</keyword>
<dbReference type="Pfam" id="PF22725">
    <property type="entry name" value="GFO_IDH_MocA_C3"/>
    <property type="match status" value="1"/>
</dbReference>
<dbReference type="OrthoDB" id="9815825at2"/>
<dbReference type="SUPFAM" id="SSF51735">
    <property type="entry name" value="NAD(P)-binding Rossmann-fold domains"/>
    <property type="match status" value="1"/>
</dbReference>
<comment type="caution">
    <text evidence="6">The sequence shown here is derived from an EMBL/GenBank/DDBJ whole genome shotgun (WGS) entry which is preliminary data.</text>
</comment>
<evidence type="ECO:0000313" key="7">
    <source>
        <dbReference type="Proteomes" id="UP000249819"/>
    </source>
</evidence>
<accession>A0A327VZZ9</accession>
<dbReference type="PANTHER" id="PTHR22604">
    <property type="entry name" value="OXIDOREDUCTASES"/>
    <property type="match status" value="1"/>
</dbReference>